<feature type="region of interest" description="Disordered" evidence="28">
    <location>
        <begin position="686"/>
        <end position="724"/>
    </location>
</feature>
<dbReference type="FunFam" id="3.30.160.60:FF:001413">
    <property type="entry name" value="tripartite motif-containing protein 47 isoform X1"/>
    <property type="match status" value="1"/>
</dbReference>
<evidence type="ECO:0000313" key="33">
    <source>
        <dbReference type="Proteomes" id="UP000308365"/>
    </source>
</evidence>
<dbReference type="SUPFAM" id="SSF57850">
    <property type="entry name" value="RING/U-box"/>
    <property type="match status" value="2"/>
</dbReference>
<keyword evidence="7" id="KW-0488">Methylation</keyword>
<dbReference type="PANTHER" id="PTHR25465">
    <property type="entry name" value="B-BOX DOMAIN CONTAINING"/>
    <property type="match status" value="1"/>
</dbReference>
<feature type="compositionally biased region" description="Pro residues" evidence="28">
    <location>
        <begin position="699"/>
        <end position="724"/>
    </location>
</feature>
<keyword evidence="8" id="KW-0963">Cytoplasm</keyword>
<dbReference type="GO" id="GO:0005737">
    <property type="term" value="C:cytoplasm"/>
    <property type="evidence" value="ECO:0007669"/>
    <property type="project" value="UniProtKB-SubCell"/>
</dbReference>
<dbReference type="PRINTS" id="PR01407">
    <property type="entry name" value="BUTYPHLNCDUF"/>
</dbReference>
<dbReference type="Pfam" id="PF25600">
    <property type="entry name" value="TRIM_CC"/>
    <property type="match status" value="2"/>
</dbReference>
<evidence type="ECO:0000256" key="21">
    <source>
        <dbReference type="ARBA" id="ARBA00065521"/>
    </source>
</evidence>
<dbReference type="FunFam" id="3.30.40.10:FF:000492">
    <property type="entry name" value="Tripartite motif containing 65"/>
    <property type="match status" value="1"/>
</dbReference>
<evidence type="ECO:0000313" key="32">
    <source>
        <dbReference type="EMBL" id="TKC53477.1"/>
    </source>
</evidence>
<evidence type="ECO:0000259" key="30">
    <source>
        <dbReference type="PROSITE" id="PS50119"/>
    </source>
</evidence>
<keyword evidence="16" id="KW-0391">Immunity</keyword>
<keyword evidence="15" id="KW-0862">Zinc</keyword>
<feature type="region of interest" description="Disordered" evidence="28">
    <location>
        <begin position="25"/>
        <end position="59"/>
    </location>
</feature>
<feature type="domain" description="B30.2/SPRY" evidence="31">
    <location>
        <begin position="351"/>
        <end position="546"/>
    </location>
</feature>
<dbReference type="FunFam" id="2.60.120.920:FF:000045">
    <property type="entry name" value="E3 ubiquitin/ISG15 ligase TRIM25"/>
    <property type="match status" value="1"/>
</dbReference>
<evidence type="ECO:0000256" key="5">
    <source>
        <dbReference type="ARBA" id="ARBA00008518"/>
    </source>
</evidence>
<protein>
    <recommendedName>
        <fullName evidence="22">E3 ubiquitin-protein ligase TRIM47</fullName>
        <ecNumber evidence="6">2.3.2.27</ecNumber>
    </recommendedName>
    <alternativeName>
        <fullName evidence="23">E3 ubiquitin-protein ligase TRIM65</fullName>
    </alternativeName>
    <alternativeName>
        <fullName evidence="25">Tripartite motif-containing protein 47</fullName>
    </alternativeName>
    <alternativeName>
        <fullName evidence="24">Tripartite motif-containing protein 65</fullName>
    </alternativeName>
</protein>
<dbReference type="SUPFAM" id="SSF57845">
    <property type="entry name" value="B-box zinc-binding domain"/>
    <property type="match status" value="2"/>
</dbReference>
<keyword evidence="14" id="KW-0833">Ubl conjugation pathway</keyword>
<feature type="domain" description="RING-type" evidence="29">
    <location>
        <begin position="80"/>
        <end position="119"/>
    </location>
</feature>
<evidence type="ECO:0000256" key="11">
    <source>
        <dbReference type="ARBA" id="ARBA00022679"/>
    </source>
</evidence>
<dbReference type="SMART" id="SM00184">
    <property type="entry name" value="RING"/>
    <property type="match status" value="2"/>
</dbReference>
<dbReference type="AlphaFoldDB" id="A0A4U1FU85"/>
<comment type="similarity">
    <text evidence="5">Belongs to the TRIM/RBCC family.</text>
</comment>
<dbReference type="InterPro" id="IPR058030">
    <property type="entry name" value="TRIM8/14/16/25/29/45/65_CC"/>
</dbReference>
<comment type="catalytic activity">
    <reaction evidence="1">
        <text>S-ubiquitinyl-[E2 ubiquitin-conjugating enzyme]-L-cysteine + [acceptor protein]-L-lysine = [E2 ubiquitin-conjugating enzyme]-L-cysteine + N(6)-ubiquitinyl-[acceptor protein]-L-lysine.</text>
        <dbReference type="EC" id="2.3.2.27"/>
    </reaction>
</comment>
<keyword evidence="18 27" id="KW-0175">Coiled coil</keyword>
<feature type="domain" description="B box-type" evidence="30">
    <location>
        <begin position="782"/>
        <end position="822"/>
    </location>
</feature>
<dbReference type="Pfam" id="PF00097">
    <property type="entry name" value="zf-C3HC4"/>
    <property type="match status" value="1"/>
</dbReference>
<evidence type="ECO:0000256" key="14">
    <source>
        <dbReference type="ARBA" id="ARBA00022786"/>
    </source>
</evidence>
<feature type="coiled-coil region" evidence="27">
    <location>
        <begin position="198"/>
        <end position="290"/>
    </location>
</feature>
<dbReference type="GO" id="GO:0008270">
    <property type="term" value="F:zinc ion binding"/>
    <property type="evidence" value="ECO:0007669"/>
    <property type="project" value="UniProtKB-KW"/>
</dbReference>
<dbReference type="InterPro" id="IPR000315">
    <property type="entry name" value="Znf_B-box"/>
</dbReference>
<name>A0A4U1FU85_MONMO</name>
<comment type="subcellular location">
    <subcellularLocation>
        <location evidence="3">Cytoplasm</location>
    </subcellularLocation>
    <subcellularLocation>
        <location evidence="2">Nucleus</location>
    </subcellularLocation>
</comment>
<evidence type="ECO:0000256" key="23">
    <source>
        <dbReference type="ARBA" id="ARBA00073100"/>
    </source>
</evidence>
<comment type="caution">
    <text evidence="32">The sequence shown here is derived from an EMBL/GenBank/DDBJ whole genome shotgun (WGS) entry which is preliminary data.</text>
</comment>
<evidence type="ECO:0000256" key="22">
    <source>
        <dbReference type="ARBA" id="ARBA00073076"/>
    </source>
</evidence>
<evidence type="ECO:0000256" key="25">
    <source>
        <dbReference type="ARBA" id="ARBA00076777"/>
    </source>
</evidence>
<dbReference type="EMBL" id="RWIC01000005">
    <property type="protein sequence ID" value="TKC53477.1"/>
    <property type="molecule type" value="Genomic_DNA"/>
</dbReference>
<keyword evidence="10" id="KW-0399">Innate immunity</keyword>
<dbReference type="InterPro" id="IPR017907">
    <property type="entry name" value="Znf_RING_CS"/>
</dbReference>
<feature type="region of interest" description="Disordered" evidence="28">
    <location>
        <begin position="558"/>
        <end position="607"/>
    </location>
</feature>
<comment type="subunit">
    <text evidence="21">Homo-multimerizes. Interacts with ARRDC4.</text>
</comment>
<feature type="compositionally biased region" description="Basic and acidic residues" evidence="28">
    <location>
        <begin position="926"/>
        <end position="935"/>
    </location>
</feature>
<evidence type="ECO:0000256" key="3">
    <source>
        <dbReference type="ARBA" id="ARBA00004496"/>
    </source>
</evidence>
<dbReference type="Gene3D" id="3.30.160.60">
    <property type="entry name" value="Classic Zinc Finger"/>
    <property type="match status" value="2"/>
</dbReference>
<evidence type="ECO:0000256" key="15">
    <source>
        <dbReference type="ARBA" id="ARBA00022833"/>
    </source>
</evidence>
<dbReference type="InterPro" id="IPR051051">
    <property type="entry name" value="E3_ubiq-ligase_TRIM/RNF"/>
</dbReference>
<organism evidence="32 33">
    <name type="scientific">Monodon monoceros</name>
    <name type="common">Narwhal</name>
    <name type="synonym">Ceratodon monodon</name>
    <dbReference type="NCBI Taxonomy" id="40151"/>
    <lineage>
        <taxon>Eukaryota</taxon>
        <taxon>Metazoa</taxon>
        <taxon>Chordata</taxon>
        <taxon>Craniata</taxon>
        <taxon>Vertebrata</taxon>
        <taxon>Euteleostomi</taxon>
        <taxon>Mammalia</taxon>
        <taxon>Eutheria</taxon>
        <taxon>Laurasiatheria</taxon>
        <taxon>Artiodactyla</taxon>
        <taxon>Whippomorpha</taxon>
        <taxon>Cetacea</taxon>
        <taxon>Odontoceti</taxon>
        <taxon>Monodontidae</taxon>
        <taxon>Monodon</taxon>
    </lineage>
</organism>
<evidence type="ECO:0000256" key="2">
    <source>
        <dbReference type="ARBA" id="ARBA00004123"/>
    </source>
</evidence>
<evidence type="ECO:0000256" key="13">
    <source>
        <dbReference type="ARBA" id="ARBA00022771"/>
    </source>
</evidence>
<evidence type="ECO:0000256" key="1">
    <source>
        <dbReference type="ARBA" id="ARBA00000900"/>
    </source>
</evidence>
<dbReference type="InterPro" id="IPR003879">
    <property type="entry name" value="Butyrophylin_SPRY"/>
</dbReference>
<evidence type="ECO:0000256" key="18">
    <source>
        <dbReference type="ARBA" id="ARBA00023054"/>
    </source>
</evidence>
<dbReference type="Gene3D" id="3.30.40.10">
    <property type="entry name" value="Zinc/RING finger domain, C3HC4 (zinc finger)"/>
    <property type="match status" value="2"/>
</dbReference>
<dbReference type="SMART" id="SM00589">
    <property type="entry name" value="PRY"/>
    <property type="match status" value="2"/>
</dbReference>
<evidence type="ECO:0000256" key="17">
    <source>
        <dbReference type="ARBA" id="ARBA00022990"/>
    </source>
</evidence>
<keyword evidence="19" id="KW-0539">Nucleus</keyword>
<dbReference type="EC" id="2.3.2.27" evidence="6"/>
<feature type="region of interest" description="Disordered" evidence="28">
    <location>
        <begin position="923"/>
        <end position="942"/>
    </location>
</feature>
<evidence type="ECO:0000256" key="7">
    <source>
        <dbReference type="ARBA" id="ARBA00022481"/>
    </source>
</evidence>
<dbReference type="FunFam" id="3.30.40.10:FF:000375">
    <property type="entry name" value="tripartite motif-containing protein 47 isoform X1"/>
    <property type="match status" value="1"/>
</dbReference>
<dbReference type="Pfam" id="PF00622">
    <property type="entry name" value="SPRY"/>
    <property type="match status" value="2"/>
</dbReference>
<dbReference type="CDD" id="cd19835">
    <property type="entry name" value="Bbox2_TRIM65_C-IV"/>
    <property type="match status" value="1"/>
</dbReference>
<dbReference type="PROSITE" id="PS50188">
    <property type="entry name" value="B302_SPRY"/>
    <property type="match status" value="2"/>
</dbReference>
<dbReference type="InterPro" id="IPR013320">
    <property type="entry name" value="ConA-like_dom_sf"/>
</dbReference>
<dbReference type="InterPro" id="IPR018957">
    <property type="entry name" value="Znf_C3HC4_RING-type"/>
</dbReference>
<dbReference type="InterPro" id="IPR003877">
    <property type="entry name" value="SPRY_dom"/>
</dbReference>
<dbReference type="GO" id="GO:0061630">
    <property type="term" value="F:ubiquitin protein ligase activity"/>
    <property type="evidence" value="ECO:0007669"/>
    <property type="project" value="UniProtKB-EC"/>
</dbReference>
<evidence type="ECO:0000256" key="10">
    <source>
        <dbReference type="ARBA" id="ARBA00022588"/>
    </source>
</evidence>
<dbReference type="GO" id="GO:0043254">
    <property type="term" value="P:regulation of protein-containing complex assembly"/>
    <property type="evidence" value="ECO:0007669"/>
    <property type="project" value="UniProtKB-ARBA"/>
</dbReference>
<dbReference type="PANTHER" id="PTHR25465:SF21">
    <property type="entry name" value="E3 UBIQUITIN-PROTEIN LIGASE TRIM47"/>
    <property type="match status" value="1"/>
</dbReference>
<feature type="domain" description="RING-type" evidence="29">
    <location>
        <begin position="616"/>
        <end position="665"/>
    </location>
</feature>
<evidence type="ECO:0000259" key="31">
    <source>
        <dbReference type="PROSITE" id="PS50188"/>
    </source>
</evidence>
<evidence type="ECO:0000256" key="16">
    <source>
        <dbReference type="ARBA" id="ARBA00022859"/>
    </source>
</evidence>
<dbReference type="Gene3D" id="4.10.830.40">
    <property type="match status" value="1"/>
</dbReference>
<dbReference type="Pfam" id="PF00643">
    <property type="entry name" value="zf-B_box"/>
    <property type="match status" value="1"/>
</dbReference>
<dbReference type="PROSITE" id="PS50119">
    <property type="entry name" value="ZF_BBOX"/>
    <property type="match status" value="1"/>
</dbReference>
<dbReference type="Proteomes" id="UP000308365">
    <property type="component" value="Unassembled WGS sequence"/>
</dbReference>
<dbReference type="SUPFAM" id="SSF49899">
    <property type="entry name" value="Concanavalin A-like lectins/glucanases"/>
    <property type="match status" value="2"/>
</dbReference>
<evidence type="ECO:0000256" key="12">
    <source>
        <dbReference type="ARBA" id="ARBA00022723"/>
    </source>
</evidence>
<keyword evidence="12" id="KW-0479">Metal-binding</keyword>
<evidence type="ECO:0000256" key="8">
    <source>
        <dbReference type="ARBA" id="ARBA00022490"/>
    </source>
</evidence>
<evidence type="ECO:0000256" key="28">
    <source>
        <dbReference type="SAM" id="MobiDB-lite"/>
    </source>
</evidence>
<evidence type="ECO:0000256" key="19">
    <source>
        <dbReference type="ARBA" id="ARBA00023242"/>
    </source>
</evidence>
<evidence type="ECO:0000256" key="27">
    <source>
        <dbReference type="SAM" id="Coils"/>
    </source>
</evidence>
<dbReference type="CDD" id="cd15808">
    <property type="entry name" value="SPRY_PRY_TRIM47"/>
    <property type="match status" value="1"/>
</dbReference>
<dbReference type="GO" id="GO:0045087">
    <property type="term" value="P:innate immune response"/>
    <property type="evidence" value="ECO:0007669"/>
    <property type="project" value="UniProtKB-KW"/>
</dbReference>
<dbReference type="SMART" id="SM00449">
    <property type="entry name" value="SPRY"/>
    <property type="match status" value="2"/>
</dbReference>
<evidence type="ECO:0000256" key="4">
    <source>
        <dbReference type="ARBA" id="ARBA00004906"/>
    </source>
</evidence>
<comment type="pathway">
    <text evidence="4">Protein modification; protein ubiquitination.</text>
</comment>
<comment type="function">
    <text evidence="20">E3 ubiquitin-protein ligase that mediates the ubiquitination and proteasomal degradation of CYLD.</text>
</comment>
<dbReference type="CDD" id="cd19769">
    <property type="entry name" value="Bbox2_TRIM16-like"/>
    <property type="match status" value="1"/>
</dbReference>
<dbReference type="GO" id="GO:0010508">
    <property type="term" value="P:positive regulation of autophagy"/>
    <property type="evidence" value="ECO:0007669"/>
    <property type="project" value="TreeGrafter"/>
</dbReference>
<dbReference type="PROSITE" id="PS00518">
    <property type="entry name" value="ZF_RING_1"/>
    <property type="match status" value="2"/>
</dbReference>
<dbReference type="SMART" id="SM00336">
    <property type="entry name" value="BBOX"/>
    <property type="match status" value="2"/>
</dbReference>
<dbReference type="GO" id="GO:0005634">
    <property type="term" value="C:nucleus"/>
    <property type="evidence" value="ECO:0007669"/>
    <property type="project" value="UniProtKB-SubCell"/>
</dbReference>
<evidence type="ECO:0000256" key="20">
    <source>
        <dbReference type="ARBA" id="ARBA00056230"/>
    </source>
</evidence>
<dbReference type="FunFam" id="2.60.120.920:FF:000061">
    <property type="entry name" value="Tripartite motif containing 65"/>
    <property type="match status" value="1"/>
</dbReference>
<dbReference type="PROSITE" id="PS50089">
    <property type="entry name" value="ZF_RING_2"/>
    <property type="match status" value="2"/>
</dbReference>
<proteinExistence type="inferred from homology"/>
<dbReference type="Pfam" id="PF15227">
    <property type="entry name" value="zf-C3HC4_4"/>
    <property type="match status" value="1"/>
</dbReference>
<dbReference type="GO" id="GO:0032728">
    <property type="term" value="P:positive regulation of interferon-beta production"/>
    <property type="evidence" value="ECO:0007669"/>
    <property type="project" value="UniProtKB-ARBA"/>
</dbReference>
<evidence type="ECO:0000256" key="24">
    <source>
        <dbReference type="ARBA" id="ARBA00076763"/>
    </source>
</evidence>
<evidence type="ECO:0000256" key="6">
    <source>
        <dbReference type="ARBA" id="ARBA00012483"/>
    </source>
</evidence>
<evidence type="ECO:0000256" key="9">
    <source>
        <dbReference type="ARBA" id="ARBA00022553"/>
    </source>
</evidence>
<keyword evidence="9" id="KW-0597">Phosphoprotein</keyword>
<accession>A0A4U1FU85</accession>
<dbReference type="InterPro" id="IPR006574">
    <property type="entry name" value="PRY"/>
</dbReference>
<feature type="domain" description="B30.2/SPRY" evidence="31">
    <location>
        <begin position="1034"/>
        <end position="1255"/>
    </location>
</feature>
<keyword evidence="11" id="KW-0808">Transferase</keyword>
<dbReference type="InterPro" id="IPR042780">
    <property type="entry name" value="TRIM47_SPRY_PRY"/>
</dbReference>
<keyword evidence="13 26" id="KW-0863">Zinc-finger</keyword>
<reference evidence="33" key="1">
    <citation type="journal article" date="2019" name="IScience">
        <title>Narwhal Genome Reveals Long-Term Low Genetic Diversity despite Current Large Abundance Size.</title>
        <authorList>
            <person name="Westbury M.V."/>
            <person name="Petersen B."/>
            <person name="Garde E."/>
            <person name="Heide-Jorgensen M.P."/>
            <person name="Lorenzen E.D."/>
        </authorList>
    </citation>
    <scope>NUCLEOTIDE SEQUENCE [LARGE SCALE GENOMIC DNA]</scope>
</reference>
<dbReference type="InterPro" id="IPR001870">
    <property type="entry name" value="B30.2/SPRY"/>
</dbReference>
<dbReference type="InterPro" id="IPR013083">
    <property type="entry name" value="Znf_RING/FYVE/PHD"/>
</dbReference>
<dbReference type="GO" id="GO:0070534">
    <property type="term" value="P:protein K63-linked ubiquitination"/>
    <property type="evidence" value="ECO:0007669"/>
    <property type="project" value="UniProtKB-ARBA"/>
</dbReference>
<dbReference type="InterPro" id="IPR043136">
    <property type="entry name" value="B30.2/SPRY_sf"/>
</dbReference>
<evidence type="ECO:0000259" key="29">
    <source>
        <dbReference type="PROSITE" id="PS50089"/>
    </source>
</evidence>
<keyword evidence="17" id="KW-0007">Acetylation</keyword>
<evidence type="ECO:0000256" key="26">
    <source>
        <dbReference type="PROSITE-ProRule" id="PRU00024"/>
    </source>
</evidence>
<dbReference type="Gene3D" id="2.60.120.920">
    <property type="match status" value="2"/>
</dbReference>
<sequence length="1262" mass="138427">MGSQSRSRRRRVERAHWEWRLVGAEEGLSSSSSQAGPGSARRTHTRAPAVPLRGPGLPPVRLGPPTAAMAAPWLEDRLTCAICLGLYQDPVTLFCGHNFCRACIQDWLGRSEKVCPECRESFPDSAELRRNVALSGVLEELRVRPAPDPGPGACCPRHGRPLELFCRTEGLCVCSVCTVRECRLHERTLLDAERREREAQLRATLEVTQQQATQAESQLQELQQRSSQIQSSACTLTSVISGKFNRLLQALEMQRDLALRDIEVAKTQALEQARDEKQRLQGHLEALSCCDHRIRNLLEQLDDRTFLQESQLLAPPGPLGPLTLPHWDEDQQLGGLKESLSQLCALLLEEGGHPGTPAEAADFGSMDYRNLTFDPLSANRHFYLSQQDRRVKHCRKPRGPGGPGSFELWQVQCAQSFQAGQHYWEVCVSNHSVTLGVAYSELTRRKLGPHTDNIGRGPSSWGLCIQEDSTQAWHNGEARRLPVVSGRLLGMDLDLTSGCLTFYSLEPETQHLHTFHAIFSRPLHPVFWLLEGAPRGQTGPRGHSALSGLGLGVRAGGRACGAGGRSEPDGGRGPDPWPRSQGRRRIANSPGPSQTGAAQAVPRDRGAMDGSGPFSCPICLESLREPVTLPCGHNFCLACLGALWPHRGAGGAGGPGGTARCPLCQEPFPDGLQLRKNHTLSELLQLRQGSGPGTGPGPARAPEPVAPSAPPSAPEPSAPCAPEPWPAGEEPVRCDACPEGAALPAALSCLSCFASFCPAHLGPHERSPALRGHRLVPPLRRLEESLCPRHLRPLERYCRAERVCLCEACAAQEHRGHELVSLEQERALQEAEQPKVLSAVEDRMDELGAGIAQSRRTVALIKVRSHPNPRPRSLLQYPPGSSAAVAERERVSRLFAEAAAVLQGFQAEVLSFIDEGEATMLGRSQGDLRRQEGQRSRLSRARRNLGQVPEADSVSFLQELLELRLALEEGCGPGPGPPRELSFTKSSQAVQVVRDGLASACTSQWEQLQGLGSDEDELQKLGTEVDAESQDPESANSLESEAPRDYFLKFAYIVDLDSDTADKFLQLFGTKGVKRVLCPINYPESPTRFTHCEQVLGEGALDRGTYYWEVEIIEGWVSVGVMAEDFSPQEPYDRGRLGRNAHSCCLQWNGRSFSVWFHGLELLLPHPFSPTVGICLEYADRTLAFYAVRDGKMSLLRRLKTSRARRSGTPASPVDPFQSRLDSHFAGLFTHRLKPAFFLESVDAHLQIGPLKKSCISVLKRR</sequence>
<gene>
    <name evidence="32" type="ORF">EI555_014932</name>
</gene>
<dbReference type="InterPro" id="IPR001841">
    <property type="entry name" value="Znf_RING"/>
</dbReference>